<organism evidence="1 2">
    <name type="scientific">Candidatus Yanofskybacteria bacterium GW2011_GWD1_39_16</name>
    <dbReference type="NCBI Taxonomy" id="1619030"/>
    <lineage>
        <taxon>Bacteria</taxon>
        <taxon>Candidatus Yanofskyibacteriota</taxon>
    </lineage>
</organism>
<accession>A0A837HPI4</accession>
<sequence length="115" mass="13753">MKIIKNVEIERNLIELSIKKFGYTPDHNFEWLKNCSDEGEPGVFIWENNNVAWFYKNDKKTWTIISDPIAPIKAQDQMLKEISEYILNHDENIYFLDVRDHVFNFVKKNTQKNSN</sequence>
<dbReference type="AlphaFoldDB" id="A0A837HPI4"/>
<evidence type="ECO:0000313" key="1">
    <source>
        <dbReference type="EMBL" id="KKR08119.1"/>
    </source>
</evidence>
<evidence type="ECO:0000313" key="2">
    <source>
        <dbReference type="Proteomes" id="UP000033996"/>
    </source>
</evidence>
<reference evidence="1 2" key="1">
    <citation type="journal article" date="2015" name="Nature">
        <title>rRNA introns, odd ribosomes, and small enigmatic genomes across a large radiation of phyla.</title>
        <authorList>
            <person name="Brown C.T."/>
            <person name="Hug L.A."/>
            <person name="Thomas B.C."/>
            <person name="Sharon I."/>
            <person name="Castelle C.J."/>
            <person name="Singh A."/>
            <person name="Wilkins M.J."/>
            <person name="Williams K.H."/>
            <person name="Banfield J.F."/>
        </authorList>
    </citation>
    <scope>NUCLEOTIDE SEQUENCE [LARGE SCALE GENOMIC DNA]</scope>
</reference>
<name>A0A837HPI4_9BACT</name>
<dbReference type="Proteomes" id="UP000033996">
    <property type="component" value="Unassembled WGS sequence"/>
</dbReference>
<gene>
    <name evidence="1" type="ORF">UT35_C0016G0006</name>
</gene>
<proteinExistence type="predicted"/>
<dbReference type="EMBL" id="LBWL01000016">
    <property type="protein sequence ID" value="KKR08119.1"/>
    <property type="molecule type" value="Genomic_DNA"/>
</dbReference>
<comment type="caution">
    <text evidence="1">The sequence shown here is derived from an EMBL/GenBank/DDBJ whole genome shotgun (WGS) entry which is preliminary data.</text>
</comment>
<protein>
    <submittedName>
        <fullName evidence="1">Uncharacterized protein</fullName>
    </submittedName>
</protein>